<comment type="similarity">
    <text evidence="1">Belongs to the FMO family.</text>
</comment>
<evidence type="ECO:0000256" key="5">
    <source>
        <dbReference type="ARBA" id="ARBA00022857"/>
    </source>
</evidence>
<keyword evidence="6" id="KW-0560">Oxidoreductase</keyword>
<reference evidence="7 8" key="1">
    <citation type="submission" date="2015-02" db="EMBL/GenBank/DDBJ databases">
        <authorList>
            <person name="Ju K.-S."/>
            <person name="Doroghazi J.R."/>
            <person name="Metcalf W."/>
        </authorList>
    </citation>
    <scope>NUCLEOTIDE SEQUENCE [LARGE SCALE GENOMIC DNA]</scope>
    <source>
        <strain evidence="7 8">NRRL ISP-5550</strain>
    </source>
</reference>
<dbReference type="PANTHER" id="PTHR23023">
    <property type="entry name" value="DIMETHYLANILINE MONOOXYGENASE"/>
    <property type="match status" value="1"/>
</dbReference>
<dbReference type="InterPro" id="IPR000960">
    <property type="entry name" value="Flavin_mOase"/>
</dbReference>
<keyword evidence="3" id="KW-0285">Flavoprotein</keyword>
<dbReference type="PATRIC" id="fig|68223.7.peg.5777"/>
<dbReference type="SUPFAM" id="SSF51905">
    <property type="entry name" value="FAD/NAD(P)-binding domain"/>
    <property type="match status" value="2"/>
</dbReference>
<dbReference type="PRINTS" id="PR00370">
    <property type="entry name" value="FMOXYGENASE"/>
</dbReference>
<dbReference type="Gene3D" id="3.50.50.60">
    <property type="entry name" value="FAD/NAD(P)-binding domain"/>
    <property type="match status" value="1"/>
</dbReference>
<dbReference type="InterPro" id="IPR050346">
    <property type="entry name" value="FMO-like"/>
</dbReference>
<dbReference type="GO" id="GO:0004499">
    <property type="term" value="F:N,N-dimethylaniline monooxygenase activity"/>
    <property type="evidence" value="ECO:0007669"/>
    <property type="project" value="InterPro"/>
</dbReference>
<dbReference type="OrthoDB" id="5168853at2"/>
<keyword evidence="8" id="KW-1185">Reference proteome</keyword>
<evidence type="ECO:0000256" key="3">
    <source>
        <dbReference type="ARBA" id="ARBA00022630"/>
    </source>
</evidence>
<dbReference type="Pfam" id="PF00743">
    <property type="entry name" value="FMO-like"/>
    <property type="match status" value="1"/>
</dbReference>
<dbReference type="RefSeq" id="WP_045945555.1">
    <property type="nucleotide sequence ID" value="NZ_JZWV01000024.1"/>
</dbReference>
<organism evidence="7 8">
    <name type="scientific">Streptomyces katrae</name>
    <dbReference type="NCBI Taxonomy" id="68223"/>
    <lineage>
        <taxon>Bacteria</taxon>
        <taxon>Bacillati</taxon>
        <taxon>Actinomycetota</taxon>
        <taxon>Actinomycetes</taxon>
        <taxon>Kitasatosporales</taxon>
        <taxon>Streptomycetaceae</taxon>
        <taxon>Streptomyces</taxon>
    </lineage>
</organism>
<comment type="similarity">
    <text evidence="2">Belongs to the FAD-binding monooxygenase family.</text>
</comment>
<evidence type="ECO:0000256" key="1">
    <source>
        <dbReference type="ARBA" id="ARBA00009183"/>
    </source>
</evidence>
<evidence type="ECO:0000313" key="8">
    <source>
        <dbReference type="Proteomes" id="UP000033551"/>
    </source>
</evidence>
<dbReference type="EMBL" id="JZWV01000024">
    <property type="protein sequence ID" value="KJY39325.1"/>
    <property type="molecule type" value="Genomic_DNA"/>
</dbReference>
<comment type="caution">
    <text evidence="7">The sequence shown here is derived from an EMBL/GenBank/DDBJ whole genome shotgun (WGS) entry which is preliminary data.</text>
</comment>
<evidence type="ECO:0000256" key="6">
    <source>
        <dbReference type="ARBA" id="ARBA00023002"/>
    </source>
</evidence>
<dbReference type="AlphaFoldDB" id="A0A0F4JYV1"/>
<name>A0A0F4JYV1_9ACTN</name>
<evidence type="ECO:0000313" key="7">
    <source>
        <dbReference type="EMBL" id="KJY39325.1"/>
    </source>
</evidence>
<accession>A0A0F4JYV1</accession>
<protein>
    <recommendedName>
        <fullName evidence="9">Monooxygenase</fullName>
    </recommendedName>
</protein>
<dbReference type="InterPro" id="IPR036188">
    <property type="entry name" value="FAD/NAD-bd_sf"/>
</dbReference>
<proteinExistence type="inferred from homology"/>
<dbReference type="GO" id="GO:0050661">
    <property type="term" value="F:NADP binding"/>
    <property type="evidence" value="ECO:0007669"/>
    <property type="project" value="InterPro"/>
</dbReference>
<dbReference type="Proteomes" id="UP000033551">
    <property type="component" value="Unassembled WGS sequence"/>
</dbReference>
<evidence type="ECO:0008006" key="9">
    <source>
        <dbReference type="Google" id="ProtNLM"/>
    </source>
</evidence>
<gene>
    <name evidence="7" type="ORF">VR44_01865</name>
</gene>
<dbReference type="GO" id="GO:0050660">
    <property type="term" value="F:flavin adenine dinucleotide binding"/>
    <property type="evidence" value="ECO:0007669"/>
    <property type="project" value="InterPro"/>
</dbReference>
<sequence>MKVCVIGSGIFGIAAVREISRHLPEWSVHWVSEDPEAGGLWNTASKRSRVYDTLFLNTSRQRSAFTGTAIPAEPSVHFVHHSLYSAYLAEVAAGCQGPQRHWECRVDSVSAREGGGWLVRWHDRTGAGTEEEFDAVVDATGHNVEPVWPDVPRAAGTTYALSHSAEYRNAEPYRGKRVLVIGNGASAVDIACELTSAASRVEISIRTPKWYLPKVLLGKPIDHSGGGLSHAPLVGRVIARVGESVVRRVVGSYDSFGLEVPRSPLAVSTPVLSDHFLPHLSHGRLHARTGVVALEQESVRFADGTEGTFDAVIAATGFQDASPHLPADVRDTLSRRRLGLSLEAPGSPGLYLLNRFRCGDSAVKCAEVQAAAVARCLPGSRSRSGAPPVLAGPEVPGGRITARTLRKVYEAYR</sequence>
<evidence type="ECO:0000256" key="2">
    <source>
        <dbReference type="ARBA" id="ARBA00010139"/>
    </source>
</evidence>
<evidence type="ECO:0000256" key="4">
    <source>
        <dbReference type="ARBA" id="ARBA00022827"/>
    </source>
</evidence>
<dbReference type="InterPro" id="IPR020946">
    <property type="entry name" value="Flavin_mOase-like"/>
</dbReference>
<keyword evidence="4" id="KW-0274">FAD</keyword>
<keyword evidence="5" id="KW-0521">NADP</keyword>